<dbReference type="InterPro" id="IPR016162">
    <property type="entry name" value="Ald_DH_N"/>
</dbReference>
<evidence type="ECO:0000256" key="1">
    <source>
        <dbReference type="ARBA" id="ARBA00009986"/>
    </source>
</evidence>
<dbReference type="EMBL" id="CP014160">
    <property type="protein sequence ID" value="AMB94314.1"/>
    <property type="molecule type" value="Genomic_DNA"/>
</dbReference>
<dbReference type="Gene3D" id="3.40.309.10">
    <property type="entry name" value="Aldehyde Dehydrogenase, Chain A, domain 2"/>
    <property type="match status" value="1"/>
</dbReference>
<dbReference type="EMBL" id="PKGY01000002">
    <property type="protein sequence ID" value="PKZ22492.1"/>
    <property type="molecule type" value="Genomic_DNA"/>
</dbReference>
<reference evidence="9 11" key="3">
    <citation type="submission" date="2017-12" db="EMBL/GenBank/DDBJ databases">
        <title>Phylogenetic diversity of female urinary microbiome.</title>
        <authorList>
            <person name="Thomas-White K."/>
            <person name="Wolfe A.J."/>
        </authorList>
    </citation>
    <scope>NUCLEOTIDE SEQUENCE [LARGE SCALE GENOMIC DNA]</scope>
    <source>
        <strain evidence="9 11">UMB0139</strain>
    </source>
</reference>
<dbReference type="GO" id="GO:0004029">
    <property type="term" value="F:aldehyde dehydrogenase (NAD+) activity"/>
    <property type="evidence" value="ECO:0007669"/>
    <property type="project" value="UniProtKB-EC"/>
</dbReference>
<evidence type="ECO:0000256" key="3">
    <source>
        <dbReference type="ARBA" id="ARBA00024226"/>
    </source>
</evidence>
<dbReference type="Gene3D" id="3.40.605.10">
    <property type="entry name" value="Aldehyde Dehydrogenase, Chain A, domain 1"/>
    <property type="match status" value="1"/>
</dbReference>
<dbReference type="InterPro" id="IPR016160">
    <property type="entry name" value="Ald_DH_CS_CYS"/>
</dbReference>
<protein>
    <recommendedName>
        <fullName evidence="3">aldehyde dehydrogenase (NAD(+))</fullName>
        <ecNumber evidence="3">1.2.1.3</ecNumber>
    </recommendedName>
</protein>
<dbReference type="FunFam" id="3.40.605.10:FF:000007">
    <property type="entry name" value="NAD/NADP-dependent betaine aldehyde dehydrogenase"/>
    <property type="match status" value="1"/>
</dbReference>
<gene>
    <name evidence="8" type="ORF">AWM72_05845</name>
    <name evidence="9" type="ORF">CYJ28_05080</name>
</gene>
<dbReference type="GeneID" id="92903588"/>
<evidence type="ECO:0000259" key="7">
    <source>
        <dbReference type="Pfam" id="PF00171"/>
    </source>
</evidence>
<dbReference type="AlphaFoldDB" id="A0A109RDV5"/>
<reference evidence="10" key="2">
    <citation type="submission" date="2016-01" db="EMBL/GenBank/DDBJ databases">
        <title>Six Aerococcus type strain genome sequencing and assembly using PacBio and Illumina Hiseq.</title>
        <authorList>
            <person name="Carkaci D."/>
            <person name="Dargis R."/>
            <person name="Nielsen X.C."/>
            <person name="Skovgaard O."/>
            <person name="Fuursted K."/>
            <person name="Christensen J.J."/>
        </authorList>
    </citation>
    <scope>NUCLEOTIDE SEQUENCE [LARGE SCALE GENOMIC DNA]</scope>
    <source>
        <strain evidence="10">CCUG43001</strain>
    </source>
</reference>
<feature type="domain" description="Aldehyde dehydrogenase" evidence="7">
    <location>
        <begin position="12"/>
        <end position="467"/>
    </location>
</feature>
<comment type="catalytic activity">
    <reaction evidence="4">
        <text>an aldehyde + NAD(+) + H2O = a carboxylate + NADH + 2 H(+)</text>
        <dbReference type="Rhea" id="RHEA:16185"/>
        <dbReference type="ChEBI" id="CHEBI:15377"/>
        <dbReference type="ChEBI" id="CHEBI:15378"/>
        <dbReference type="ChEBI" id="CHEBI:17478"/>
        <dbReference type="ChEBI" id="CHEBI:29067"/>
        <dbReference type="ChEBI" id="CHEBI:57540"/>
        <dbReference type="ChEBI" id="CHEBI:57945"/>
        <dbReference type="EC" id="1.2.1.3"/>
    </reaction>
</comment>
<dbReference type="SUPFAM" id="SSF53720">
    <property type="entry name" value="ALDH-like"/>
    <property type="match status" value="1"/>
</dbReference>
<evidence type="ECO:0000313" key="10">
    <source>
        <dbReference type="Proteomes" id="UP000069912"/>
    </source>
</evidence>
<dbReference type="PROSITE" id="PS00687">
    <property type="entry name" value="ALDEHYDE_DEHYDR_GLU"/>
    <property type="match status" value="1"/>
</dbReference>
<reference evidence="8 10" key="1">
    <citation type="journal article" date="2016" name="Genome Announc.">
        <title>Complete Genome Sequences of Aerococcus christensenii CCUG 28831T, Aerococcus sanguinicola CCUG 43001T, Aerococcus urinae CCUG 36881T, Aerococcus urinaeequi CCUG 28094T, Aerococcus urinaehominis CCUG 42038 BT, and Aerococcus viridans CCUG 4311T.</title>
        <authorList>
            <person name="Carkaci D."/>
            <person name="Dargis R."/>
            <person name="Nielsen X.C."/>
            <person name="Skovgaard O."/>
            <person name="Fuursted K."/>
            <person name="Christensen J.J."/>
        </authorList>
    </citation>
    <scope>NUCLEOTIDE SEQUENCE [LARGE SCALE GENOMIC DNA]</scope>
    <source>
        <strain evidence="8 10">CCUG43001</strain>
    </source>
</reference>
<feature type="active site" evidence="5">
    <location>
        <position position="244"/>
    </location>
</feature>
<dbReference type="Pfam" id="PF00171">
    <property type="entry name" value="Aldedh"/>
    <property type="match status" value="1"/>
</dbReference>
<dbReference type="InterPro" id="IPR016161">
    <property type="entry name" value="Ald_DH/histidinol_DH"/>
</dbReference>
<dbReference type="PANTHER" id="PTHR42804">
    <property type="entry name" value="ALDEHYDE DEHYDROGENASE"/>
    <property type="match status" value="1"/>
</dbReference>
<dbReference type="RefSeq" id="WP_067974717.1">
    <property type="nucleotide sequence ID" value="NZ_CAJHKM010000001.1"/>
</dbReference>
<dbReference type="InterPro" id="IPR016163">
    <property type="entry name" value="Ald_DH_C"/>
</dbReference>
<evidence type="ECO:0000313" key="9">
    <source>
        <dbReference type="EMBL" id="PKZ22492.1"/>
    </source>
</evidence>
<proteinExistence type="inferred from homology"/>
<dbReference type="Proteomes" id="UP000069912">
    <property type="component" value="Chromosome"/>
</dbReference>
<dbReference type="PROSITE" id="PS00070">
    <property type="entry name" value="ALDEHYDE_DEHYDR_CYS"/>
    <property type="match status" value="1"/>
</dbReference>
<dbReference type="InterPro" id="IPR015590">
    <property type="entry name" value="Aldehyde_DH_dom"/>
</dbReference>
<evidence type="ECO:0000313" key="8">
    <source>
        <dbReference type="EMBL" id="AMB94314.1"/>
    </source>
</evidence>
<sequence length="469" mass="51135">MTDYQFYIDGEWRNASSNEWMEVKNPANGEIVGRVPRGTADDMNAAVAAAKAAFPAWNETSVEERTALLKKVRDGIADRQDEIADIIVQELGAPISLARSKHVQQPIKEMDDMFDDLENVHFEEDIDGTQVVKEGFGVVACVTPWNFPLTQIERKIGPALIAGNTVVVKPATDTPITAVLLAEICEEAGLPKGVFNLVTGQGSQVGDVLTEHKDVDVISFTGSTEVGRHLYQHASFTIKKLILELGGKSPLIYMPGGDLDYAVKKSMDTVVNNCGQTCSALTRLLVPREELEAANQSILNYYEKNVVIGDPTDPDTVVGPVVSERQKETVESYIQKGKEEGARVLVGGGKIDREGHYVEPTVFTDVDNKMVIAQEEIFGPVLCVIPYDSLEEAIEIANDTEYGLSGAVVGPSDEEAIAVARKIRTGSVYINKSGKSNKAPYGGYKQSGIGRENGRYGVQDYLEIKSIYK</sequence>
<organism evidence="8 10">
    <name type="scientific">Aerococcus sanguinicola</name>
    <dbReference type="NCBI Taxonomy" id="119206"/>
    <lineage>
        <taxon>Bacteria</taxon>
        <taxon>Bacillati</taxon>
        <taxon>Bacillota</taxon>
        <taxon>Bacilli</taxon>
        <taxon>Lactobacillales</taxon>
        <taxon>Aerococcaceae</taxon>
        <taxon>Aerococcus</taxon>
    </lineage>
</organism>
<name>A0A109RDV5_9LACT</name>
<evidence type="ECO:0000256" key="6">
    <source>
        <dbReference type="RuleBase" id="RU003345"/>
    </source>
</evidence>
<dbReference type="KEGG" id="asan:AWM72_05845"/>
<dbReference type="EC" id="1.2.1.3" evidence="3"/>
<accession>A0A109RDV5</accession>
<evidence type="ECO:0000256" key="2">
    <source>
        <dbReference type="ARBA" id="ARBA00023002"/>
    </source>
</evidence>
<dbReference type="InterPro" id="IPR029510">
    <property type="entry name" value="Ald_DH_CS_GLU"/>
</dbReference>
<keyword evidence="2 6" id="KW-0560">Oxidoreductase</keyword>
<dbReference type="PANTHER" id="PTHR42804:SF1">
    <property type="entry name" value="ALDEHYDE DEHYDROGENASE-RELATED"/>
    <property type="match status" value="1"/>
</dbReference>
<keyword evidence="10" id="KW-1185">Reference proteome</keyword>
<dbReference type="CDD" id="cd07138">
    <property type="entry name" value="ALDH_CddD_SSP0762"/>
    <property type="match status" value="1"/>
</dbReference>
<evidence type="ECO:0000256" key="4">
    <source>
        <dbReference type="ARBA" id="ARBA00049194"/>
    </source>
</evidence>
<comment type="similarity">
    <text evidence="1 6">Belongs to the aldehyde dehydrogenase family.</text>
</comment>
<evidence type="ECO:0000313" key="11">
    <source>
        <dbReference type="Proteomes" id="UP000234239"/>
    </source>
</evidence>
<dbReference type="OrthoDB" id="9762913at2"/>
<dbReference type="Proteomes" id="UP000234239">
    <property type="component" value="Unassembled WGS sequence"/>
</dbReference>
<evidence type="ECO:0000256" key="5">
    <source>
        <dbReference type="PROSITE-ProRule" id="PRU10007"/>
    </source>
</evidence>